<evidence type="ECO:0000313" key="1">
    <source>
        <dbReference type="EMBL" id="CAI8043618.1"/>
    </source>
</evidence>
<gene>
    <name evidence="1" type="ORF">GBAR_LOCUS24188</name>
</gene>
<dbReference type="AlphaFoldDB" id="A0AA35T8W6"/>
<dbReference type="InterPro" id="IPR027417">
    <property type="entry name" value="P-loop_NTPase"/>
</dbReference>
<proteinExistence type="predicted"/>
<dbReference type="SUPFAM" id="SSF52540">
    <property type="entry name" value="P-loop containing nucleoside triphosphate hydrolases"/>
    <property type="match status" value="1"/>
</dbReference>
<organism evidence="1 2">
    <name type="scientific">Geodia barretti</name>
    <name type="common">Barrett's horny sponge</name>
    <dbReference type="NCBI Taxonomy" id="519541"/>
    <lineage>
        <taxon>Eukaryota</taxon>
        <taxon>Metazoa</taxon>
        <taxon>Porifera</taxon>
        <taxon>Demospongiae</taxon>
        <taxon>Heteroscleromorpha</taxon>
        <taxon>Tetractinellida</taxon>
        <taxon>Astrophorina</taxon>
        <taxon>Geodiidae</taxon>
        <taxon>Geodia</taxon>
    </lineage>
</organism>
<comment type="caution">
    <text evidence="1">The sequence shown here is derived from an EMBL/GenBank/DDBJ whole genome shotgun (WGS) entry which is preliminary data.</text>
</comment>
<sequence length="766" mass="85233">MRNLVAVITGLMGSGKTWLLSRLFNQLPPEFYTSTGVAEQSLRSLLHHIINISASSSWEPFSRMQILKFLACVFHRKPLPPLESIASKVSVATTALSASASPSPTLPAPLPSTQSSTIQSMVRLVKAPKSSQKLSMLELVHMIDTGGQPELLENLPSLIHHSHLAILVLNLMFGLDEHPSIDYHEEGEAYKRSLPSQYSNRQIIQKLASTLQAKRFSQQKGQCCQLLVVATHRDCVPEGELPARVKAFDQALRAVLLPSNNEELICFSANQIPFVLNLKDPDDDDTERLDLIRSKVSESEAGEVVKTPGSFLVFEQELMEFAKQTVDRDILSLDECLMIGARLKMKPEVVEAALIFFHRQFTLLYFRHILPNLVFTRPQTPLECINAVVRFSYKVGSGEVKGVTEKLVSSLRDGIITEEILSHKQLTQCFIPGLYEPRDAMDLLCHTLTLAPLSREIQSTSGASPATTGLPGPRVKREKREYLMMSLRSAIPDKDIPQHLPPPSEIAPLVVQFTNNCVPLSCFSRTISCLMAVYDWKLSRADDGSPQCLAHNVVSLYKPHTPGQIVLVDTGHSFQIHMHVDGDTDPSSLSKLCFQVQETIFAAINQVFDLLELAKIEVTPAFLCPCPRRPLPHTASVYRFESQWLLHCSVGEKDAGAAQIRHKVWLDAPYVEQEKPSLPKLLRLKIPQKVGANYMQFGILLLNDEDGTLVEGLRCEYQGRCEGVVRGILMEWVRGKGSAVTWKTLTDTLRDCDCAALADHIASTNL</sequence>
<dbReference type="CDD" id="cd01670">
    <property type="entry name" value="Death"/>
    <property type="match status" value="1"/>
</dbReference>
<evidence type="ECO:0000313" key="2">
    <source>
        <dbReference type="Proteomes" id="UP001174909"/>
    </source>
</evidence>
<accession>A0AA35T8W6</accession>
<reference evidence="1" key="1">
    <citation type="submission" date="2023-03" db="EMBL/GenBank/DDBJ databases">
        <authorList>
            <person name="Steffen K."/>
            <person name="Cardenas P."/>
        </authorList>
    </citation>
    <scope>NUCLEOTIDE SEQUENCE</scope>
</reference>
<keyword evidence="2" id="KW-1185">Reference proteome</keyword>
<name>A0AA35T8W6_GEOBA</name>
<dbReference type="EMBL" id="CASHTH010003341">
    <property type="protein sequence ID" value="CAI8043618.1"/>
    <property type="molecule type" value="Genomic_DNA"/>
</dbReference>
<protein>
    <submittedName>
        <fullName evidence="1">Uncharacterized protein</fullName>
    </submittedName>
</protein>
<dbReference type="Proteomes" id="UP001174909">
    <property type="component" value="Unassembled WGS sequence"/>
</dbReference>